<dbReference type="SUPFAM" id="SSF51735">
    <property type="entry name" value="NAD(P)-binding Rossmann-fold domains"/>
    <property type="match status" value="1"/>
</dbReference>
<dbReference type="EMBL" id="VLLE01000002">
    <property type="protein sequence ID" value="TWI85650.1"/>
    <property type="molecule type" value="Genomic_DNA"/>
</dbReference>
<dbReference type="Pfam" id="PF16653">
    <property type="entry name" value="Sacchrp_dh_C"/>
    <property type="match status" value="1"/>
</dbReference>
<dbReference type="InterPro" id="IPR032095">
    <property type="entry name" value="Sacchrp_dh-like_C"/>
</dbReference>
<dbReference type="Gene3D" id="3.40.50.720">
    <property type="entry name" value="NAD(P)-binding Rossmann-like Domain"/>
    <property type="match status" value="1"/>
</dbReference>
<evidence type="ECO:0000313" key="4">
    <source>
        <dbReference type="EMBL" id="TWI85650.1"/>
    </source>
</evidence>
<reference evidence="4 5" key="1">
    <citation type="journal article" date="2015" name="Stand. Genomic Sci.">
        <title>Genomic Encyclopedia of Bacterial and Archaeal Type Strains, Phase III: the genomes of soil and plant-associated and newly described type strains.</title>
        <authorList>
            <person name="Whitman W.B."/>
            <person name="Woyke T."/>
            <person name="Klenk H.P."/>
            <person name="Zhou Y."/>
            <person name="Lilburn T.G."/>
            <person name="Beck B.J."/>
            <person name="De Vos P."/>
            <person name="Vandamme P."/>
            <person name="Eisen J.A."/>
            <person name="Garrity G."/>
            <person name="Hugenholtz P."/>
            <person name="Kyrpides N.C."/>
        </authorList>
    </citation>
    <scope>NUCLEOTIDE SEQUENCE [LARGE SCALE GENOMIC DNA]</scope>
    <source>
        <strain evidence="4 5">CGMCC 1.7271</strain>
    </source>
</reference>
<protein>
    <submittedName>
        <fullName evidence="4">Saccharopine dehydrogenase-like protein</fullName>
    </submittedName>
</protein>
<evidence type="ECO:0000259" key="2">
    <source>
        <dbReference type="Pfam" id="PF03435"/>
    </source>
</evidence>
<keyword evidence="5" id="KW-1185">Reference proteome</keyword>
<evidence type="ECO:0000256" key="1">
    <source>
        <dbReference type="ARBA" id="ARBA00023002"/>
    </source>
</evidence>
<dbReference type="InterPro" id="IPR051168">
    <property type="entry name" value="AASS"/>
</dbReference>
<organism evidence="4 5">
    <name type="scientific">Lacibacter cauensis</name>
    <dbReference type="NCBI Taxonomy" id="510947"/>
    <lineage>
        <taxon>Bacteria</taxon>
        <taxon>Pseudomonadati</taxon>
        <taxon>Bacteroidota</taxon>
        <taxon>Chitinophagia</taxon>
        <taxon>Chitinophagales</taxon>
        <taxon>Chitinophagaceae</taxon>
        <taxon>Lacibacter</taxon>
    </lineage>
</organism>
<name>A0A562SYA0_9BACT</name>
<evidence type="ECO:0000259" key="3">
    <source>
        <dbReference type="Pfam" id="PF16653"/>
    </source>
</evidence>
<accession>A0A562SYA0</accession>
<dbReference type="Pfam" id="PF03435">
    <property type="entry name" value="Sacchrp_dh_NADP"/>
    <property type="match status" value="1"/>
</dbReference>
<evidence type="ECO:0000313" key="5">
    <source>
        <dbReference type="Proteomes" id="UP000316167"/>
    </source>
</evidence>
<dbReference type="GO" id="GO:0004753">
    <property type="term" value="F:saccharopine dehydrogenase activity"/>
    <property type="evidence" value="ECO:0007669"/>
    <property type="project" value="TreeGrafter"/>
</dbReference>
<dbReference type="InterPro" id="IPR036291">
    <property type="entry name" value="NAD(P)-bd_dom_sf"/>
</dbReference>
<dbReference type="SUPFAM" id="SSF55347">
    <property type="entry name" value="Glyceraldehyde-3-phosphate dehydrogenase-like, C-terminal domain"/>
    <property type="match status" value="1"/>
</dbReference>
<feature type="domain" description="Saccharopine dehydrogenase NADP binding" evidence="2">
    <location>
        <begin position="4"/>
        <end position="115"/>
    </location>
</feature>
<dbReference type="OrthoDB" id="973788at2"/>
<dbReference type="Proteomes" id="UP000316167">
    <property type="component" value="Unassembled WGS sequence"/>
</dbReference>
<feature type="domain" description="Saccharopine dehydrogenase-like C-terminal" evidence="3">
    <location>
        <begin position="126"/>
        <end position="437"/>
    </location>
</feature>
<dbReference type="GO" id="GO:0005737">
    <property type="term" value="C:cytoplasm"/>
    <property type="evidence" value="ECO:0007669"/>
    <property type="project" value="TreeGrafter"/>
</dbReference>
<keyword evidence="1" id="KW-0560">Oxidoreductase</keyword>
<dbReference type="RefSeq" id="WP_144884729.1">
    <property type="nucleotide sequence ID" value="NZ_VLLE01000002.1"/>
</dbReference>
<dbReference type="PANTHER" id="PTHR11133">
    <property type="entry name" value="SACCHAROPINE DEHYDROGENASE"/>
    <property type="match status" value="1"/>
</dbReference>
<dbReference type="PANTHER" id="PTHR11133:SF22">
    <property type="entry name" value="ALPHA-AMINOADIPIC SEMIALDEHYDE SYNTHASE, MITOCHONDRIAL"/>
    <property type="match status" value="1"/>
</dbReference>
<sequence>MKTILVFGAGKSATVLIDYLKATVAAKQWQLIVADANLQQVQEKLNNATNTKAAEVDVTNADERRMLIEAADLVISLLPPFLHSHVAKDCVAIGRHLLNASYVDADIKQLEAEINSKELLFLCEMGLDPGIDHMSAMQLFDEIRNDGGSIASFKSHCGGLVAPESDNNPWHYKISWNPRNIVMAGHAGAAYKENDALVQKSYHQVFENCKAIVIDDLPPLAWYPNRDSLSYMPLYKLEEASTFIRTTLRYADFCKGWDVVVDLGLTNENDTDLVKQCSTYADWLAAKTKQVEGRELSLRMYLELYVQEADHDLILEQFAFLELDSNEALPANVKCSADILQQKAEQKLALKPTDKDMIVMLHEIEYRKNNETHTINSSLVVKGDDSLRTAMAKTVGLPLGIAAKLILEEQIKLKGLHIPTRKEIYEPVLKELQQHGIVFKEHRS</sequence>
<dbReference type="Gene3D" id="1.10.1870.10">
    <property type="entry name" value="Domain 3, Saccharopine reductase"/>
    <property type="match status" value="1"/>
</dbReference>
<dbReference type="GO" id="GO:0019878">
    <property type="term" value="P:lysine biosynthetic process via aminoadipic acid"/>
    <property type="evidence" value="ECO:0007669"/>
    <property type="project" value="TreeGrafter"/>
</dbReference>
<proteinExistence type="predicted"/>
<comment type="caution">
    <text evidence="4">The sequence shown here is derived from an EMBL/GenBank/DDBJ whole genome shotgun (WGS) entry which is preliminary data.</text>
</comment>
<dbReference type="Gene3D" id="3.30.360.10">
    <property type="entry name" value="Dihydrodipicolinate Reductase, domain 2"/>
    <property type="match status" value="1"/>
</dbReference>
<dbReference type="AlphaFoldDB" id="A0A562SYA0"/>
<gene>
    <name evidence="4" type="ORF">IQ13_0813</name>
</gene>
<dbReference type="InterPro" id="IPR005097">
    <property type="entry name" value="Sacchrp_dh_NADP-bd"/>
</dbReference>